<gene>
    <name evidence="3" type="ORF">SSOG_08537</name>
</gene>
<feature type="non-terminal residue" evidence="3">
    <location>
        <position position="262"/>
    </location>
</feature>
<organism evidence="3 4">
    <name type="scientific">Streptomyces himastatinicus ATCC 53653</name>
    <dbReference type="NCBI Taxonomy" id="457427"/>
    <lineage>
        <taxon>Bacteria</taxon>
        <taxon>Bacillati</taxon>
        <taxon>Actinomycetota</taxon>
        <taxon>Actinomycetes</taxon>
        <taxon>Kitasatosporales</taxon>
        <taxon>Streptomycetaceae</taxon>
        <taxon>Streptomyces</taxon>
        <taxon>Streptomyces violaceusniger group</taxon>
    </lineage>
</organism>
<reference evidence="3 4" key="1">
    <citation type="submission" date="2009-02" db="EMBL/GenBank/DDBJ databases">
        <title>Annotation of Streptomyces hygroscopicus strain ATCC 53653.</title>
        <authorList>
            <consortium name="The Broad Institute Genome Sequencing Platform"/>
            <consortium name="Broad Institute Microbial Sequencing Center"/>
            <person name="Fischbach M."/>
            <person name="Godfrey P."/>
            <person name="Ward D."/>
            <person name="Young S."/>
            <person name="Zeng Q."/>
            <person name="Koehrsen M."/>
            <person name="Alvarado L."/>
            <person name="Berlin A.M."/>
            <person name="Bochicchio J."/>
            <person name="Borenstein D."/>
            <person name="Chapman S.B."/>
            <person name="Chen Z."/>
            <person name="Engels R."/>
            <person name="Freedman E."/>
            <person name="Gellesch M."/>
            <person name="Goldberg J."/>
            <person name="Griggs A."/>
            <person name="Gujja S."/>
            <person name="Heilman E.R."/>
            <person name="Heiman D.I."/>
            <person name="Hepburn T.A."/>
            <person name="Howarth C."/>
            <person name="Jen D."/>
            <person name="Larson L."/>
            <person name="Lewis B."/>
            <person name="Mehta T."/>
            <person name="Park D."/>
            <person name="Pearson M."/>
            <person name="Richards J."/>
            <person name="Roberts A."/>
            <person name="Saif S."/>
            <person name="Shea T.D."/>
            <person name="Shenoy N."/>
            <person name="Sisk P."/>
            <person name="Stolte C."/>
            <person name="Sykes S.N."/>
            <person name="Thomson T."/>
            <person name="Walk T."/>
            <person name="White J."/>
            <person name="Yandava C."/>
            <person name="Straight P."/>
            <person name="Clardy J."/>
            <person name="Hung D."/>
            <person name="Kolter R."/>
            <person name="Mekalanos J."/>
            <person name="Walker S."/>
            <person name="Walsh C.T."/>
            <person name="Wieland-Brown L.C."/>
            <person name="Haas B."/>
            <person name="Nusbaum C."/>
            <person name="Birren B."/>
        </authorList>
    </citation>
    <scope>NUCLEOTIDE SEQUENCE [LARGE SCALE GENOMIC DNA]</scope>
    <source>
        <strain evidence="3 4">ATCC 53653</strain>
    </source>
</reference>
<feature type="compositionally biased region" description="Pro residues" evidence="1">
    <location>
        <begin position="28"/>
        <end position="42"/>
    </location>
</feature>
<dbReference type="Gene3D" id="3.90.1580.10">
    <property type="entry name" value="paralog of FGE (formylglycine-generating enzyme)"/>
    <property type="match status" value="1"/>
</dbReference>
<evidence type="ECO:0000256" key="1">
    <source>
        <dbReference type="SAM" id="MobiDB-lite"/>
    </source>
</evidence>
<dbReference type="STRING" id="457427.SSOG_08537"/>
<dbReference type="InterPro" id="IPR016187">
    <property type="entry name" value="CTDL_fold"/>
</dbReference>
<accession>D9W7P3</accession>
<keyword evidence="4" id="KW-1185">Reference proteome</keyword>
<dbReference type="PANTHER" id="PTHR23150">
    <property type="entry name" value="SULFATASE MODIFYING FACTOR 1, 2"/>
    <property type="match status" value="1"/>
</dbReference>
<proteinExistence type="predicted"/>
<dbReference type="EMBL" id="GG657754">
    <property type="protein sequence ID" value="EFL28823.1"/>
    <property type="molecule type" value="Genomic_DNA"/>
</dbReference>
<dbReference type="HOGENOM" id="CLU_1067590_0_0_11"/>
<dbReference type="Proteomes" id="UP000003963">
    <property type="component" value="Unassembled WGS sequence"/>
</dbReference>
<feature type="domain" description="Sulfatase-modifying factor enzyme-like" evidence="2">
    <location>
        <begin position="131"/>
        <end position="262"/>
    </location>
</feature>
<protein>
    <submittedName>
        <fullName evidence="3">Sulfatase-modifying factor 1 (C-alpha-formyglycine-generating enzyme 1)</fullName>
    </submittedName>
</protein>
<dbReference type="Pfam" id="PF03781">
    <property type="entry name" value="FGE-sulfatase"/>
    <property type="match status" value="1"/>
</dbReference>
<dbReference type="AlphaFoldDB" id="D9W7P3"/>
<dbReference type="SUPFAM" id="SSF56436">
    <property type="entry name" value="C-type lectin-like"/>
    <property type="match status" value="1"/>
</dbReference>
<evidence type="ECO:0000259" key="2">
    <source>
        <dbReference type="Pfam" id="PF03781"/>
    </source>
</evidence>
<evidence type="ECO:0000313" key="3">
    <source>
        <dbReference type="EMBL" id="EFL28823.1"/>
    </source>
</evidence>
<feature type="region of interest" description="Disordered" evidence="1">
    <location>
        <begin position="99"/>
        <end position="120"/>
    </location>
</feature>
<evidence type="ECO:0000313" key="4">
    <source>
        <dbReference type="Proteomes" id="UP000003963"/>
    </source>
</evidence>
<dbReference type="GO" id="GO:0120147">
    <property type="term" value="F:formylglycine-generating oxidase activity"/>
    <property type="evidence" value="ECO:0007669"/>
    <property type="project" value="TreeGrafter"/>
</dbReference>
<dbReference type="InterPro" id="IPR042095">
    <property type="entry name" value="SUMF_sf"/>
</dbReference>
<dbReference type="InterPro" id="IPR051043">
    <property type="entry name" value="Sulfatase_Mod_Factor_Kinase"/>
</dbReference>
<dbReference type="InterPro" id="IPR005532">
    <property type="entry name" value="SUMF_dom"/>
</dbReference>
<dbReference type="PANTHER" id="PTHR23150:SF19">
    <property type="entry name" value="FORMYLGLYCINE-GENERATING ENZYME"/>
    <property type="match status" value="1"/>
</dbReference>
<sequence>MARRARPAPHSPARPDTGLPALPAVAPRQPPPGARRPPPPLRLRPVRPLRRRDLDTRLGPLNGPAIAAQAPGVSGPGGTYSRAHGTAAAVGGTMSGACCAPSSGGGDQENSEPTAAPAVQAPERDRAQGLRAMLRIPGGTYLMGGDDADAFPEDGEGPVREVRMSPFRIDATAVTNRQFAAFVRSSGYRTDAERFGWSFVFYALVHPGARHLVRDGTVAQAPWWLSVEGACWRAPHGPGSSWTELSNHPVVHVSWRDASAYA</sequence>
<name>D9W7P3_9ACTN</name>
<feature type="region of interest" description="Disordered" evidence="1">
    <location>
        <begin position="1"/>
        <end position="79"/>
    </location>
</feature>